<dbReference type="Proteomes" id="UP001165586">
    <property type="component" value="Unassembled WGS sequence"/>
</dbReference>
<evidence type="ECO:0000313" key="2">
    <source>
        <dbReference type="EMBL" id="MCS5734869.1"/>
    </source>
</evidence>
<proteinExistence type="predicted"/>
<name>A0ABT2H4M7_9MICO</name>
<comment type="caution">
    <text evidence="2">The sequence shown here is derived from an EMBL/GenBank/DDBJ whole genome shotgun (WGS) entry which is preliminary data.</text>
</comment>
<dbReference type="PROSITE" id="PS50943">
    <property type="entry name" value="HTH_CROC1"/>
    <property type="match status" value="1"/>
</dbReference>
<dbReference type="CDD" id="cd00093">
    <property type="entry name" value="HTH_XRE"/>
    <property type="match status" value="1"/>
</dbReference>
<organism evidence="2 3">
    <name type="scientific">Herbiconiux daphne</name>
    <dbReference type="NCBI Taxonomy" id="2970914"/>
    <lineage>
        <taxon>Bacteria</taxon>
        <taxon>Bacillati</taxon>
        <taxon>Actinomycetota</taxon>
        <taxon>Actinomycetes</taxon>
        <taxon>Micrococcales</taxon>
        <taxon>Microbacteriaceae</taxon>
        <taxon>Herbiconiux</taxon>
    </lineage>
</organism>
<sequence>MNGMGNDLIREGRLRVAMTQAELARLAGTTQSAIARLESGRTSPSFDDVMRYLRLMGLDLDVMLVDRDESDWRQAQSRMNSSFTQNHDELIRWNALNSDMVSQFNETTA</sequence>
<evidence type="ECO:0000259" key="1">
    <source>
        <dbReference type="PROSITE" id="PS50943"/>
    </source>
</evidence>
<dbReference type="RefSeq" id="WP_259539771.1">
    <property type="nucleotide sequence ID" value="NZ_JANLCJ010000005.1"/>
</dbReference>
<protein>
    <submittedName>
        <fullName evidence="2">Helix-turn-helix domain-containing protein</fullName>
    </submittedName>
</protein>
<keyword evidence="3" id="KW-1185">Reference proteome</keyword>
<accession>A0ABT2H4M7</accession>
<reference evidence="2" key="1">
    <citation type="submission" date="2022-08" db="EMBL/GenBank/DDBJ databases">
        <authorList>
            <person name="Deng Y."/>
            <person name="Han X.-F."/>
            <person name="Zhang Y.-Q."/>
        </authorList>
    </citation>
    <scope>NUCLEOTIDE SEQUENCE</scope>
    <source>
        <strain evidence="2">CPCC 203386</strain>
    </source>
</reference>
<dbReference type="EMBL" id="JANLCJ010000005">
    <property type="protein sequence ID" value="MCS5734869.1"/>
    <property type="molecule type" value="Genomic_DNA"/>
</dbReference>
<dbReference type="InterPro" id="IPR001387">
    <property type="entry name" value="Cro/C1-type_HTH"/>
</dbReference>
<dbReference type="Gene3D" id="1.10.260.40">
    <property type="entry name" value="lambda repressor-like DNA-binding domains"/>
    <property type="match status" value="1"/>
</dbReference>
<feature type="domain" description="HTH cro/C1-type" evidence="1">
    <location>
        <begin position="9"/>
        <end position="63"/>
    </location>
</feature>
<evidence type="ECO:0000313" key="3">
    <source>
        <dbReference type="Proteomes" id="UP001165586"/>
    </source>
</evidence>
<dbReference type="SMART" id="SM00530">
    <property type="entry name" value="HTH_XRE"/>
    <property type="match status" value="1"/>
</dbReference>
<dbReference type="SUPFAM" id="SSF47413">
    <property type="entry name" value="lambda repressor-like DNA-binding domains"/>
    <property type="match status" value="1"/>
</dbReference>
<dbReference type="Pfam" id="PF01381">
    <property type="entry name" value="HTH_3"/>
    <property type="match status" value="1"/>
</dbReference>
<dbReference type="InterPro" id="IPR010982">
    <property type="entry name" value="Lambda_DNA-bd_dom_sf"/>
</dbReference>
<gene>
    <name evidence="2" type="ORF">N1032_14080</name>
</gene>